<protein>
    <submittedName>
        <fullName evidence="1">Uncharacterized protein</fullName>
    </submittedName>
</protein>
<keyword evidence="2" id="KW-1185">Reference proteome</keyword>
<evidence type="ECO:0000313" key="2">
    <source>
        <dbReference type="Proteomes" id="UP000689195"/>
    </source>
</evidence>
<name>A0A8S1S725_9CILI</name>
<accession>A0A8S1S725</accession>
<dbReference type="EMBL" id="CAJJDO010000004">
    <property type="protein sequence ID" value="CAD8135307.1"/>
    <property type="molecule type" value="Genomic_DNA"/>
</dbReference>
<organism evidence="1 2">
    <name type="scientific">Paramecium pentaurelia</name>
    <dbReference type="NCBI Taxonomy" id="43138"/>
    <lineage>
        <taxon>Eukaryota</taxon>
        <taxon>Sar</taxon>
        <taxon>Alveolata</taxon>
        <taxon>Ciliophora</taxon>
        <taxon>Intramacronucleata</taxon>
        <taxon>Oligohymenophorea</taxon>
        <taxon>Peniculida</taxon>
        <taxon>Parameciidae</taxon>
        <taxon>Paramecium</taxon>
    </lineage>
</organism>
<dbReference type="AlphaFoldDB" id="A0A8S1S725"/>
<reference evidence="1" key="1">
    <citation type="submission" date="2021-01" db="EMBL/GenBank/DDBJ databases">
        <authorList>
            <consortium name="Genoscope - CEA"/>
            <person name="William W."/>
        </authorList>
    </citation>
    <scope>NUCLEOTIDE SEQUENCE</scope>
</reference>
<evidence type="ECO:0000313" key="1">
    <source>
        <dbReference type="EMBL" id="CAD8135307.1"/>
    </source>
</evidence>
<gene>
    <name evidence="1" type="ORF">PPENT_87.1.T0040158</name>
</gene>
<dbReference type="Proteomes" id="UP000689195">
    <property type="component" value="Unassembled WGS sequence"/>
</dbReference>
<proteinExistence type="predicted"/>
<comment type="caution">
    <text evidence="1">The sequence shown here is derived from an EMBL/GenBank/DDBJ whole genome shotgun (WGS) entry which is preliminary data.</text>
</comment>
<sequence>MLTTKIAQPEKQDSTYPNIIYLVEQHYGVKTISIRESKLMQIYWQISMMNLLQNNISEQLRDGLKEIKKYTLGHLIIQNIKLKNYYQMPKHKRKVWLINVWQINFLKKTNKVNKLLKLFIFTQLLINQDQILGHFRLI</sequence>